<keyword evidence="1" id="KW-1133">Transmembrane helix</keyword>
<organism evidence="2 3">
    <name type="scientific">Gracilibacillus ureilyticus</name>
    <dbReference type="NCBI Taxonomy" id="531814"/>
    <lineage>
        <taxon>Bacteria</taxon>
        <taxon>Bacillati</taxon>
        <taxon>Bacillota</taxon>
        <taxon>Bacilli</taxon>
        <taxon>Bacillales</taxon>
        <taxon>Bacillaceae</taxon>
        <taxon>Gracilibacillus</taxon>
    </lineage>
</organism>
<keyword evidence="1" id="KW-0472">Membrane</keyword>
<evidence type="ECO:0000256" key="1">
    <source>
        <dbReference type="SAM" id="Phobius"/>
    </source>
</evidence>
<proteinExistence type="predicted"/>
<dbReference type="EMBL" id="FOGL01000022">
    <property type="protein sequence ID" value="SES17870.1"/>
    <property type="molecule type" value="Genomic_DNA"/>
</dbReference>
<feature type="transmembrane region" description="Helical" evidence="1">
    <location>
        <begin position="296"/>
        <end position="317"/>
    </location>
</feature>
<feature type="transmembrane region" description="Helical" evidence="1">
    <location>
        <begin position="106"/>
        <end position="133"/>
    </location>
</feature>
<dbReference type="OrthoDB" id="8230517at2"/>
<dbReference type="RefSeq" id="WP_089743465.1">
    <property type="nucleotide sequence ID" value="NZ_FOGL01000022.1"/>
</dbReference>
<gene>
    <name evidence="2" type="ORF">SAMN04487944_1227</name>
</gene>
<evidence type="ECO:0000313" key="2">
    <source>
        <dbReference type="EMBL" id="SES17870.1"/>
    </source>
</evidence>
<dbReference type="Pfam" id="PF11193">
    <property type="entry name" value="DUF2812"/>
    <property type="match status" value="2"/>
</dbReference>
<evidence type="ECO:0000313" key="3">
    <source>
        <dbReference type="Proteomes" id="UP000199687"/>
    </source>
</evidence>
<keyword evidence="3" id="KW-1185">Reference proteome</keyword>
<sequence length="365" mass="43075">MIIKKARLFWSYQINKTEQWLSIMAEQGWHVTDVNLWSRVFTFEKGEKKKIHYRIQYAKTLPETLKNEGWNIAASAGKWLFVSNVTEIIQIYPPRDSILKRNRTHAYTAVAIVIFQLALQMPILLISFIILSFMDQQNIWLLLLFLGEAIALACIAAYIFKSYRRFEVLEMDATIDPVSNGKKVWKLKPGWMYRLEETSKWLEQLALEGYVLEKVTATLFTFRKTAPTTIKYECVFEYKVQPSFFSAHKEVGWQLKYSSNVTVLNYSIWAMPYRENEPIPQFSYDMKEQKQSIKRAFKMNISMSIYIILISSIALYANTLDYEEPFISWSLSGITRTLLLAGLLFWLYHFLRIIIYYRKSMKAYQ</sequence>
<feature type="transmembrane region" description="Helical" evidence="1">
    <location>
        <begin position="139"/>
        <end position="160"/>
    </location>
</feature>
<dbReference type="STRING" id="531814.SAMN04487944_1227"/>
<reference evidence="2 3" key="1">
    <citation type="submission" date="2016-10" db="EMBL/GenBank/DDBJ databases">
        <authorList>
            <person name="de Groot N.N."/>
        </authorList>
    </citation>
    <scope>NUCLEOTIDE SEQUENCE [LARGE SCALE GENOMIC DNA]</scope>
    <source>
        <strain evidence="2 3">CGMCC 1.7727</strain>
    </source>
</reference>
<dbReference type="InterPro" id="IPR021359">
    <property type="entry name" value="DUF2812"/>
</dbReference>
<dbReference type="AlphaFoldDB" id="A0A1H9V7P5"/>
<name>A0A1H9V7P5_9BACI</name>
<keyword evidence="1" id="KW-0812">Transmembrane</keyword>
<accession>A0A1H9V7P5</accession>
<protein>
    <recommendedName>
        <fullName evidence="4">DUF2812 domain-containing protein</fullName>
    </recommendedName>
</protein>
<evidence type="ECO:0008006" key="4">
    <source>
        <dbReference type="Google" id="ProtNLM"/>
    </source>
</evidence>
<dbReference type="Proteomes" id="UP000199687">
    <property type="component" value="Unassembled WGS sequence"/>
</dbReference>
<feature type="transmembrane region" description="Helical" evidence="1">
    <location>
        <begin position="337"/>
        <end position="357"/>
    </location>
</feature>